<name>A1WG16_VEREI</name>
<dbReference type="Gene3D" id="3.50.50.60">
    <property type="entry name" value="FAD/NAD(P)-binding domain"/>
    <property type="match status" value="2"/>
</dbReference>
<dbReference type="EMBL" id="CP000542">
    <property type="protein sequence ID" value="ABM56573.1"/>
    <property type="molecule type" value="Genomic_DNA"/>
</dbReference>
<dbReference type="SUPFAM" id="SSF54373">
    <property type="entry name" value="FAD-linked reductases, C-terminal domain"/>
    <property type="match status" value="1"/>
</dbReference>
<sequence>MHLRPHAMTRHVVIIGAGIVGAVSAIEALRAGLRVTLVEAGPAGGEQAASYGNAGWLSSHSVIAPAEPGLWKKVPGFVLDPLGPLAIRMRYLPQVAPWLMRYLASGWTEARVEKTAHALRALLVDAPALHHDLASAAGVAALIERRGLLHAYPSRSDFEADGLAWRVRHKTGVRWQELQADALHALEPALHPRYQFGVWVGEAGHCRDPGAYVGALVAHACAQGAASICAQATGFRFESGRLRAVRAAGADIGCDAAVIAAGAHSRALAALAGDLLPLETERGYHVIVDAPQMLPERPQLPQLPVMVSDCKAGATPMERGLRIAGQVEIAGLKAAPNWRRAEILRDHLLRIFPGLPAPLPAASLHYWMGHRPSMPDGRPCIGYASASRDVVHAFGHGHIGLASAARTGRLVAQLLSDRTPEIDLAPFDPRRFARPFAP</sequence>
<evidence type="ECO:0000259" key="2">
    <source>
        <dbReference type="Pfam" id="PF01266"/>
    </source>
</evidence>
<accession>A1WG16</accession>
<dbReference type="PANTHER" id="PTHR13847">
    <property type="entry name" value="SARCOSINE DEHYDROGENASE-RELATED"/>
    <property type="match status" value="1"/>
</dbReference>
<keyword evidence="4" id="KW-1185">Reference proteome</keyword>
<keyword evidence="1 3" id="KW-0560">Oxidoreductase</keyword>
<dbReference type="GO" id="GO:0005737">
    <property type="term" value="C:cytoplasm"/>
    <property type="evidence" value="ECO:0007669"/>
    <property type="project" value="TreeGrafter"/>
</dbReference>
<proteinExistence type="predicted"/>
<evidence type="ECO:0000313" key="3">
    <source>
        <dbReference type="EMBL" id="ABM56573.1"/>
    </source>
</evidence>
<dbReference type="GO" id="GO:0016491">
    <property type="term" value="F:oxidoreductase activity"/>
    <property type="evidence" value="ECO:0007669"/>
    <property type="project" value="UniProtKB-KW"/>
</dbReference>
<dbReference type="EC" id="1.4.99.1" evidence="3"/>
<dbReference type="InterPro" id="IPR036188">
    <property type="entry name" value="FAD/NAD-bd_sf"/>
</dbReference>
<dbReference type="Pfam" id="PF01266">
    <property type="entry name" value="DAO"/>
    <property type="match status" value="1"/>
</dbReference>
<reference evidence="4" key="1">
    <citation type="submission" date="2006-12" db="EMBL/GenBank/DDBJ databases">
        <title>Complete sequence of chromosome 1 of Verminephrobacter eiseniae EF01-2.</title>
        <authorList>
            <person name="Copeland A."/>
            <person name="Lucas S."/>
            <person name="Lapidus A."/>
            <person name="Barry K."/>
            <person name="Detter J.C."/>
            <person name="Glavina del Rio T."/>
            <person name="Dalin E."/>
            <person name="Tice H."/>
            <person name="Pitluck S."/>
            <person name="Chertkov O."/>
            <person name="Brettin T."/>
            <person name="Bruce D."/>
            <person name="Han C."/>
            <person name="Tapia R."/>
            <person name="Gilna P."/>
            <person name="Schmutz J."/>
            <person name="Larimer F."/>
            <person name="Land M."/>
            <person name="Hauser L."/>
            <person name="Kyrpides N."/>
            <person name="Kim E."/>
            <person name="Stahl D."/>
            <person name="Richardson P."/>
        </authorList>
    </citation>
    <scope>NUCLEOTIDE SEQUENCE [LARGE SCALE GENOMIC DNA]</scope>
    <source>
        <strain evidence="4">EF01-2</strain>
    </source>
</reference>
<feature type="domain" description="FAD dependent oxidoreductase" evidence="2">
    <location>
        <begin position="11"/>
        <end position="414"/>
    </location>
</feature>
<dbReference type="SUPFAM" id="SSF51905">
    <property type="entry name" value="FAD/NAD(P)-binding domain"/>
    <property type="match status" value="1"/>
</dbReference>
<dbReference type="Proteomes" id="UP000000374">
    <property type="component" value="Chromosome"/>
</dbReference>
<dbReference type="eggNOG" id="COG0665">
    <property type="taxonomic scope" value="Bacteria"/>
</dbReference>
<dbReference type="STRING" id="391735.Veis_0793"/>
<dbReference type="PANTHER" id="PTHR13847:SF289">
    <property type="entry name" value="GLYCINE OXIDASE"/>
    <property type="match status" value="1"/>
</dbReference>
<dbReference type="HOGENOM" id="CLU_007884_9_0_4"/>
<organism evidence="3 4">
    <name type="scientific">Verminephrobacter eiseniae (strain EF01-2)</name>
    <dbReference type="NCBI Taxonomy" id="391735"/>
    <lineage>
        <taxon>Bacteria</taxon>
        <taxon>Pseudomonadati</taxon>
        <taxon>Pseudomonadota</taxon>
        <taxon>Betaproteobacteria</taxon>
        <taxon>Burkholderiales</taxon>
        <taxon>Comamonadaceae</taxon>
        <taxon>Verminephrobacter</taxon>
    </lineage>
</organism>
<evidence type="ECO:0000313" key="4">
    <source>
        <dbReference type="Proteomes" id="UP000000374"/>
    </source>
</evidence>
<dbReference type="AlphaFoldDB" id="A1WG16"/>
<gene>
    <name evidence="3" type="ordered locus">Veis_0793</name>
</gene>
<dbReference type="InterPro" id="IPR006076">
    <property type="entry name" value="FAD-dep_OxRdtase"/>
</dbReference>
<protein>
    <submittedName>
        <fullName evidence="3">D-amino-acid dehydrogenase</fullName>
        <ecNumber evidence="3">1.4.99.1</ecNumber>
    </submittedName>
</protein>
<evidence type="ECO:0000256" key="1">
    <source>
        <dbReference type="ARBA" id="ARBA00023002"/>
    </source>
</evidence>
<dbReference type="Gene3D" id="3.30.9.10">
    <property type="entry name" value="D-Amino Acid Oxidase, subunit A, domain 2"/>
    <property type="match status" value="1"/>
</dbReference>
<dbReference type="KEGG" id="vei:Veis_0793"/>